<name>A0A388MFI1_CHABU</name>
<evidence type="ECO:0000256" key="2">
    <source>
        <dbReference type="ARBA" id="ARBA00022679"/>
    </source>
</evidence>
<evidence type="ECO:0000259" key="4">
    <source>
        <dbReference type="Pfam" id="PF01555"/>
    </source>
</evidence>
<dbReference type="AlphaFoldDB" id="A0A388MFI1"/>
<dbReference type="Gene3D" id="3.40.50.150">
    <property type="entry name" value="Vaccinia Virus protein VP39"/>
    <property type="match status" value="1"/>
</dbReference>
<feature type="domain" description="DNA methylase N-4/N-6" evidence="4">
    <location>
        <begin position="114"/>
        <end position="414"/>
    </location>
</feature>
<dbReference type="Gramene" id="GBG93304">
    <property type="protein sequence ID" value="GBG93304"/>
    <property type="gene ID" value="CBR_g63831"/>
</dbReference>
<evidence type="ECO:0000256" key="3">
    <source>
        <dbReference type="SAM" id="MobiDB-lite"/>
    </source>
</evidence>
<comment type="caution">
    <text evidence="5">The sequence shown here is derived from an EMBL/GenBank/DDBJ whole genome shotgun (WGS) entry which is preliminary data.</text>
</comment>
<feature type="compositionally biased region" description="Acidic residues" evidence="3">
    <location>
        <begin position="52"/>
        <end position="109"/>
    </location>
</feature>
<accession>A0A388MFI1</accession>
<dbReference type="GO" id="GO:0008170">
    <property type="term" value="F:N-methyltransferase activity"/>
    <property type="evidence" value="ECO:0007669"/>
    <property type="project" value="InterPro"/>
</dbReference>
<dbReference type="Proteomes" id="UP000265515">
    <property type="component" value="Unassembled WGS sequence"/>
</dbReference>
<dbReference type="GO" id="GO:0032259">
    <property type="term" value="P:methylation"/>
    <property type="evidence" value="ECO:0007669"/>
    <property type="project" value="UniProtKB-KW"/>
</dbReference>
<protein>
    <recommendedName>
        <fullName evidence="4">DNA methylase N-4/N-6 domain-containing protein</fullName>
    </recommendedName>
</protein>
<feature type="non-terminal residue" evidence="5">
    <location>
        <position position="1"/>
    </location>
</feature>
<proteinExistence type="predicted"/>
<dbReference type="InterPro" id="IPR002941">
    <property type="entry name" value="DNA_methylase_N4/N6"/>
</dbReference>
<dbReference type="GO" id="GO:0003677">
    <property type="term" value="F:DNA binding"/>
    <property type="evidence" value="ECO:0007669"/>
    <property type="project" value="InterPro"/>
</dbReference>
<evidence type="ECO:0000313" key="5">
    <source>
        <dbReference type="EMBL" id="GBG93304.1"/>
    </source>
</evidence>
<keyword evidence="6" id="KW-1185">Reference proteome</keyword>
<dbReference type="Pfam" id="PF01555">
    <property type="entry name" value="N6_N4_Mtase"/>
    <property type="match status" value="1"/>
</dbReference>
<keyword evidence="2" id="KW-0808">Transferase</keyword>
<dbReference type="SUPFAM" id="SSF53335">
    <property type="entry name" value="S-adenosyl-L-methionine-dependent methyltransferases"/>
    <property type="match status" value="1"/>
</dbReference>
<sequence length="459" mass="51960">PSRGQGVSSSSGRCSQGAPVKRPRTQEELELEEELVPVEVAHAAATEQHEMSEEEEEEEEEMENPEEEEENFDEEEEGSEEGAEEEEEEDREEEGDEEEEEDPEEEEDEQRTQNTQNTIDVLAKVKQSMEYFACMWTITLVATHVELFLQTSEKEKYESFGEVIHFASAKNSIEDITLVWLVVGTKMVQSVLRHAKMVVWEKKLDARQNNVVKKDFRNPLSFSLVIYDFPYGFNLPMSADDTQPFPEDDIVHVLQNVKEVCTGPLWTVAGFCSVDMLSYIRNAFARVCNAGQEVVTWCKPNVMNTGGPRLVSATEFCVIGYYCVTGSREAAHYNFASTDPRHNYGLFDAVMKKYNHPLDLAVMCPYQKPVALYAWLVDKFSPPGSYVIDGFSGSGTGAIACVLRNRNCLVVEKNGRCVVSIRARILNDIGLTIDRECRERDRLVPRVCVYAFTALCMPI</sequence>
<evidence type="ECO:0000256" key="1">
    <source>
        <dbReference type="ARBA" id="ARBA00022603"/>
    </source>
</evidence>
<dbReference type="EMBL" id="BFEA01001404">
    <property type="protein sequence ID" value="GBG93304.1"/>
    <property type="molecule type" value="Genomic_DNA"/>
</dbReference>
<organism evidence="5 6">
    <name type="scientific">Chara braunii</name>
    <name type="common">Braun's stonewort</name>
    <dbReference type="NCBI Taxonomy" id="69332"/>
    <lineage>
        <taxon>Eukaryota</taxon>
        <taxon>Viridiplantae</taxon>
        <taxon>Streptophyta</taxon>
        <taxon>Charophyceae</taxon>
        <taxon>Charales</taxon>
        <taxon>Characeae</taxon>
        <taxon>Chara</taxon>
    </lineage>
</organism>
<reference evidence="5 6" key="1">
    <citation type="journal article" date="2018" name="Cell">
        <title>The Chara Genome: Secondary Complexity and Implications for Plant Terrestrialization.</title>
        <authorList>
            <person name="Nishiyama T."/>
            <person name="Sakayama H."/>
            <person name="Vries J.D."/>
            <person name="Buschmann H."/>
            <person name="Saint-Marcoux D."/>
            <person name="Ullrich K.K."/>
            <person name="Haas F.B."/>
            <person name="Vanderstraeten L."/>
            <person name="Becker D."/>
            <person name="Lang D."/>
            <person name="Vosolsobe S."/>
            <person name="Rombauts S."/>
            <person name="Wilhelmsson P.K.I."/>
            <person name="Janitza P."/>
            <person name="Kern R."/>
            <person name="Heyl A."/>
            <person name="Rumpler F."/>
            <person name="Villalobos L.I.A.C."/>
            <person name="Clay J.M."/>
            <person name="Skokan R."/>
            <person name="Toyoda A."/>
            <person name="Suzuki Y."/>
            <person name="Kagoshima H."/>
            <person name="Schijlen E."/>
            <person name="Tajeshwar N."/>
            <person name="Catarino B."/>
            <person name="Hetherington A.J."/>
            <person name="Saltykova A."/>
            <person name="Bonnot C."/>
            <person name="Breuninger H."/>
            <person name="Symeonidi A."/>
            <person name="Radhakrishnan G.V."/>
            <person name="Van Nieuwerburgh F."/>
            <person name="Deforce D."/>
            <person name="Chang C."/>
            <person name="Karol K.G."/>
            <person name="Hedrich R."/>
            <person name="Ulvskov P."/>
            <person name="Glockner G."/>
            <person name="Delwiche C.F."/>
            <person name="Petrasek J."/>
            <person name="Van de Peer Y."/>
            <person name="Friml J."/>
            <person name="Beilby M."/>
            <person name="Dolan L."/>
            <person name="Kohara Y."/>
            <person name="Sugano S."/>
            <person name="Fujiyama A."/>
            <person name="Delaux P.-M."/>
            <person name="Quint M."/>
            <person name="TheiBen G."/>
            <person name="Hagemann M."/>
            <person name="Harholt J."/>
            <person name="Dunand C."/>
            <person name="Zachgo S."/>
            <person name="Langdale J."/>
            <person name="Maumus F."/>
            <person name="Straeten D.V.D."/>
            <person name="Gould S.B."/>
            <person name="Rensing S.A."/>
        </authorList>
    </citation>
    <scope>NUCLEOTIDE SEQUENCE [LARGE SCALE GENOMIC DNA]</scope>
    <source>
        <strain evidence="5 6">S276</strain>
    </source>
</reference>
<feature type="compositionally biased region" description="Low complexity" evidence="3">
    <location>
        <begin position="1"/>
        <end position="17"/>
    </location>
</feature>
<feature type="region of interest" description="Disordered" evidence="3">
    <location>
        <begin position="1"/>
        <end position="117"/>
    </location>
</feature>
<gene>
    <name evidence="5" type="ORF">CBR_g63831</name>
</gene>
<dbReference type="InterPro" id="IPR029063">
    <property type="entry name" value="SAM-dependent_MTases_sf"/>
</dbReference>
<keyword evidence="1" id="KW-0489">Methyltransferase</keyword>
<evidence type="ECO:0000313" key="6">
    <source>
        <dbReference type="Proteomes" id="UP000265515"/>
    </source>
</evidence>